<name>A0A3M7R5F2_BRAPC</name>
<organism evidence="1 2">
    <name type="scientific">Brachionus plicatilis</name>
    <name type="common">Marine rotifer</name>
    <name type="synonym">Brachionus muelleri</name>
    <dbReference type="NCBI Taxonomy" id="10195"/>
    <lineage>
        <taxon>Eukaryota</taxon>
        <taxon>Metazoa</taxon>
        <taxon>Spiralia</taxon>
        <taxon>Gnathifera</taxon>
        <taxon>Rotifera</taxon>
        <taxon>Eurotatoria</taxon>
        <taxon>Monogononta</taxon>
        <taxon>Pseudotrocha</taxon>
        <taxon>Ploima</taxon>
        <taxon>Brachionidae</taxon>
        <taxon>Brachionus</taxon>
    </lineage>
</organism>
<dbReference type="EMBL" id="REGN01004192">
    <property type="protein sequence ID" value="RNA18679.1"/>
    <property type="molecule type" value="Genomic_DNA"/>
</dbReference>
<dbReference type="Proteomes" id="UP000276133">
    <property type="component" value="Unassembled WGS sequence"/>
</dbReference>
<evidence type="ECO:0000313" key="1">
    <source>
        <dbReference type="EMBL" id="RNA18679.1"/>
    </source>
</evidence>
<protein>
    <submittedName>
        <fullName evidence="1">Uncharacterized protein</fullName>
    </submittedName>
</protein>
<comment type="caution">
    <text evidence="1">The sequence shown here is derived from an EMBL/GenBank/DDBJ whole genome shotgun (WGS) entry which is preliminary data.</text>
</comment>
<dbReference type="AlphaFoldDB" id="A0A3M7R5F2"/>
<evidence type="ECO:0000313" key="2">
    <source>
        <dbReference type="Proteomes" id="UP000276133"/>
    </source>
</evidence>
<proteinExistence type="predicted"/>
<sequence length="69" mass="8021">MFKISICANSKTGNFGYIFSLKNQMLGKIRAEFYLIILSIKNYHKLQNCQILLTTSKYDISLNLSQRKI</sequence>
<reference evidence="1 2" key="1">
    <citation type="journal article" date="2018" name="Sci. Rep.">
        <title>Genomic signatures of local adaptation to the degree of environmental predictability in rotifers.</title>
        <authorList>
            <person name="Franch-Gras L."/>
            <person name="Hahn C."/>
            <person name="Garcia-Roger E.M."/>
            <person name="Carmona M.J."/>
            <person name="Serra M."/>
            <person name="Gomez A."/>
        </authorList>
    </citation>
    <scope>NUCLEOTIDE SEQUENCE [LARGE SCALE GENOMIC DNA]</scope>
    <source>
        <strain evidence="1">HYR1</strain>
    </source>
</reference>
<keyword evidence="2" id="KW-1185">Reference proteome</keyword>
<accession>A0A3M7R5F2</accession>
<gene>
    <name evidence="1" type="ORF">BpHYR1_042283</name>
</gene>